<accession>A0A4V6AWF6</accession>
<keyword evidence="2" id="KW-1185">Reference proteome</keyword>
<proteinExistence type="predicted"/>
<evidence type="ECO:0000313" key="2">
    <source>
        <dbReference type="Proteomes" id="UP000305929"/>
    </source>
</evidence>
<comment type="caution">
    <text evidence="1">The sequence shown here is derived from an EMBL/GenBank/DDBJ whole genome shotgun (WGS) entry which is preliminary data.</text>
</comment>
<dbReference type="RefSeq" id="WP_137309508.1">
    <property type="nucleotide sequence ID" value="NZ_SZNQ01000001.1"/>
</dbReference>
<name>A0A4V6AWF6_STRLS</name>
<organism evidence="1 2">
    <name type="scientific">Streptomyces lasalocidi</name>
    <name type="common">Streptomyces lasaliensis</name>
    <dbReference type="NCBI Taxonomy" id="324833"/>
    <lineage>
        <taxon>Bacteria</taxon>
        <taxon>Bacillati</taxon>
        <taxon>Actinomycetota</taxon>
        <taxon>Actinomycetes</taxon>
        <taxon>Kitasatosporales</taxon>
        <taxon>Streptomycetaceae</taxon>
        <taxon>Streptomyces</taxon>
    </lineage>
</organism>
<reference evidence="1 2" key="1">
    <citation type="submission" date="2019-04" db="EMBL/GenBank/DDBJ databases">
        <title>Streptomyces lasaliensis sp. nov., an Actinomycete isolated from soil which produces the polyether antibiotic lasalocid.</title>
        <authorList>
            <person name="Erwin G."/>
            <person name="Haber C."/>
        </authorList>
    </citation>
    <scope>NUCLEOTIDE SEQUENCE [LARGE SCALE GENOMIC DNA]</scope>
    <source>
        <strain evidence="1 2">X-537</strain>
    </source>
</reference>
<sequence length="88" mass="9429">MIQHVRQRVAKLLPANPEISIPVSTVLETGVESVTAVTLRWGTVVSAAAVASVHVWPESLPVRLLAAVLAAAAMDRSSLTHVRVRRTL</sequence>
<dbReference type="Proteomes" id="UP000305929">
    <property type="component" value="Unassembled WGS sequence"/>
</dbReference>
<dbReference type="EMBL" id="SZNQ01000001">
    <property type="protein sequence ID" value="TKT03663.1"/>
    <property type="molecule type" value="Genomic_DNA"/>
</dbReference>
<gene>
    <name evidence="1" type="ORF">E4U91_28760</name>
</gene>
<protein>
    <submittedName>
        <fullName evidence="1">Uncharacterized protein</fullName>
    </submittedName>
</protein>
<dbReference type="OrthoDB" id="4295619at2"/>
<evidence type="ECO:0000313" key="1">
    <source>
        <dbReference type="EMBL" id="TKT03663.1"/>
    </source>
</evidence>
<dbReference type="AlphaFoldDB" id="A0A4V6AWF6"/>